<feature type="compositionally biased region" description="Pro residues" evidence="1">
    <location>
        <begin position="111"/>
        <end position="120"/>
    </location>
</feature>
<accession>A0A1U9KQW9</accession>
<sequence>MRNDWQETGRRILFASAFLGSLTGCAHRDAVDTVGNWWHQYEGGAIAQQRPPPPGAHNPYPHVGLTPTTPPEMPSPAARTNLTDQMEAQRNFGNRLAAADGPLPVASTAAPPRPPAPKPRTPSADSDSGSSMTVDAPGQTTGNTSTTATSGASSTTPAPARHTQATADQHAPELAMPAVTQFAPPPIKPGELPQIGSLPPAAPQFPGFDIPRDAALPDRPAPAYALADPHGRLFRFGQSSDQLAPGQEQDIGHALDGRGPHAPVYVTGFGDATSLAIIDQAASLRLGLLRARTLADALIAQGVDGADIRIAASAIGHGARISLRP</sequence>
<feature type="region of interest" description="Disordered" evidence="1">
    <location>
        <begin position="45"/>
        <end position="78"/>
    </location>
</feature>
<dbReference type="KEGG" id="nch:A0U93_09895"/>
<dbReference type="OrthoDB" id="7282444at2"/>
<evidence type="ECO:0000313" key="2">
    <source>
        <dbReference type="EMBL" id="AQS88203.1"/>
    </source>
</evidence>
<feature type="compositionally biased region" description="Low complexity" evidence="1">
    <location>
        <begin position="136"/>
        <end position="160"/>
    </location>
</feature>
<feature type="region of interest" description="Disordered" evidence="1">
    <location>
        <begin position="181"/>
        <end position="223"/>
    </location>
</feature>
<dbReference type="PROSITE" id="PS51257">
    <property type="entry name" value="PROKAR_LIPOPROTEIN"/>
    <property type="match status" value="1"/>
</dbReference>
<reference evidence="2 3" key="1">
    <citation type="submission" date="2016-03" db="EMBL/GenBank/DDBJ databases">
        <title>Acetic acid bacteria sequencing.</title>
        <authorList>
            <person name="Brandt J."/>
            <person name="Jakob F."/>
            <person name="Vogel R.F."/>
        </authorList>
    </citation>
    <scope>NUCLEOTIDE SEQUENCE [LARGE SCALE GENOMIC DNA]</scope>
    <source>
        <strain evidence="2 3">NBRC 101099</strain>
    </source>
</reference>
<dbReference type="RefSeq" id="WP_077807220.1">
    <property type="nucleotide sequence ID" value="NZ_BJXS01000003.1"/>
</dbReference>
<protein>
    <submittedName>
        <fullName evidence="2">Uncharacterized protein</fullName>
    </submittedName>
</protein>
<evidence type="ECO:0000313" key="3">
    <source>
        <dbReference type="Proteomes" id="UP000188604"/>
    </source>
</evidence>
<organism evidence="2 3">
    <name type="scientific">Neoasaia chiangmaiensis</name>
    <dbReference type="NCBI Taxonomy" id="320497"/>
    <lineage>
        <taxon>Bacteria</taxon>
        <taxon>Pseudomonadati</taxon>
        <taxon>Pseudomonadota</taxon>
        <taxon>Alphaproteobacteria</taxon>
        <taxon>Acetobacterales</taxon>
        <taxon>Acetobacteraceae</taxon>
        <taxon>Neoasaia</taxon>
    </lineage>
</organism>
<dbReference type="AlphaFoldDB" id="A0A1U9KQW9"/>
<proteinExistence type="predicted"/>
<evidence type="ECO:0000256" key="1">
    <source>
        <dbReference type="SAM" id="MobiDB-lite"/>
    </source>
</evidence>
<name>A0A1U9KQW9_9PROT</name>
<dbReference type="STRING" id="320497.A0U93_09895"/>
<dbReference type="Proteomes" id="UP000188604">
    <property type="component" value="Chromosome"/>
</dbReference>
<dbReference type="EMBL" id="CP014691">
    <property type="protein sequence ID" value="AQS88203.1"/>
    <property type="molecule type" value="Genomic_DNA"/>
</dbReference>
<keyword evidence="3" id="KW-1185">Reference proteome</keyword>
<feature type="region of interest" description="Disordered" evidence="1">
    <location>
        <begin position="98"/>
        <end position="169"/>
    </location>
</feature>
<gene>
    <name evidence="2" type="ORF">A0U93_09895</name>
</gene>